<name>A0ABY7QF78_9ACTN</name>
<dbReference type="RefSeq" id="WP_270150718.1">
    <property type="nucleotide sequence ID" value="NZ_CP115450.1"/>
</dbReference>
<evidence type="ECO:0000313" key="2">
    <source>
        <dbReference type="Proteomes" id="UP001212821"/>
    </source>
</evidence>
<sequence>MALMPPGPEAGEQLDWLEVEQELGCQLPADFRDLVAVYGVGTVDQCLMVLPPVSGEHESGIPSVGQMTPTPEKTAWLLHTKSDYPLWPEPGALLCGLRLVDGNGDLWGAVYWRTRGAIPEQWPVVLWERNQPFVEFDLSITGLLVKWLTEASNIDFDERLVFGAPHSRFIHWRVEHTMRAQGLDPWEYLEPLYIEANEAWEEQNLGASPA</sequence>
<organism evidence="1 2">
    <name type="scientific">Kitasatospora cathayae</name>
    <dbReference type="NCBI Taxonomy" id="3004092"/>
    <lineage>
        <taxon>Bacteria</taxon>
        <taxon>Bacillati</taxon>
        <taxon>Actinomycetota</taxon>
        <taxon>Actinomycetes</taxon>
        <taxon>Kitasatosporales</taxon>
        <taxon>Streptomycetaceae</taxon>
        <taxon>Kitasatospora</taxon>
    </lineage>
</organism>
<accession>A0ABY7QF78</accession>
<proteinExistence type="predicted"/>
<dbReference type="InterPro" id="IPR037883">
    <property type="entry name" value="Knr4/Smi1-like_sf"/>
</dbReference>
<reference evidence="2" key="1">
    <citation type="submission" date="2022-12" db="EMBL/GenBank/DDBJ databases">
        <authorList>
            <person name="Mo P."/>
        </authorList>
    </citation>
    <scope>NUCLEOTIDE SEQUENCE [LARGE SCALE GENOMIC DNA]</scope>
    <source>
        <strain evidence="2">HUAS 3-15</strain>
    </source>
</reference>
<gene>
    <name evidence="1" type="ORF">O1G21_39730</name>
</gene>
<keyword evidence="2" id="KW-1185">Reference proteome</keyword>
<evidence type="ECO:0000313" key="1">
    <source>
        <dbReference type="EMBL" id="WBP91413.1"/>
    </source>
</evidence>
<protein>
    <submittedName>
        <fullName evidence="1">SMI1/KNR4 family protein</fullName>
    </submittedName>
</protein>
<dbReference type="EMBL" id="CP115450">
    <property type="protein sequence ID" value="WBP91413.1"/>
    <property type="molecule type" value="Genomic_DNA"/>
</dbReference>
<dbReference type="Proteomes" id="UP001212821">
    <property type="component" value="Chromosome"/>
</dbReference>
<dbReference type="SUPFAM" id="SSF160631">
    <property type="entry name" value="SMI1/KNR4-like"/>
    <property type="match status" value="1"/>
</dbReference>